<dbReference type="Proteomes" id="UP000183832">
    <property type="component" value="Unassembled WGS sequence"/>
</dbReference>
<name>A0A1J1HIN9_9DIPT</name>
<protein>
    <submittedName>
        <fullName evidence="2">CLUMA_CG001664, isoform A</fullName>
    </submittedName>
</protein>
<feature type="compositionally biased region" description="Basic and acidic residues" evidence="1">
    <location>
        <begin position="11"/>
        <end position="21"/>
    </location>
</feature>
<sequence>MNKTATLQAGTRDREGSERSKAKNRLKFDTVAYKRNARLSVYSHAARCSLLRKANKMCSALKSKKKYLATV</sequence>
<organism evidence="2 3">
    <name type="scientific">Clunio marinus</name>
    <dbReference type="NCBI Taxonomy" id="568069"/>
    <lineage>
        <taxon>Eukaryota</taxon>
        <taxon>Metazoa</taxon>
        <taxon>Ecdysozoa</taxon>
        <taxon>Arthropoda</taxon>
        <taxon>Hexapoda</taxon>
        <taxon>Insecta</taxon>
        <taxon>Pterygota</taxon>
        <taxon>Neoptera</taxon>
        <taxon>Endopterygota</taxon>
        <taxon>Diptera</taxon>
        <taxon>Nematocera</taxon>
        <taxon>Chironomoidea</taxon>
        <taxon>Chironomidae</taxon>
        <taxon>Clunio</taxon>
    </lineage>
</organism>
<feature type="region of interest" description="Disordered" evidence="1">
    <location>
        <begin position="1"/>
        <end position="23"/>
    </location>
</feature>
<evidence type="ECO:0000313" key="3">
    <source>
        <dbReference type="Proteomes" id="UP000183832"/>
    </source>
</evidence>
<evidence type="ECO:0000256" key="1">
    <source>
        <dbReference type="SAM" id="MobiDB-lite"/>
    </source>
</evidence>
<dbReference type="AlphaFoldDB" id="A0A1J1HIN9"/>
<accession>A0A1J1HIN9</accession>
<proteinExistence type="predicted"/>
<dbReference type="EMBL" id="CVRI01000006">
    <property type="protein sequence ID" value="CRK87877.1"/>
    <property type="molecule type" value="Genomic_DNA"/>
</dbReference>
<reference evidence="2 3" key="1">
    <citation type="submission" date="2015-04" db="EMBL/GenBank/DDBJ databases">
        <authorList>
            <person name="Syromyatnikov M.Y."/>
            <person name="Popov V.N."/>
        </authorList>
    </citation>
    <scope>NUCLEOTIDE SEQUENCE [LARGE SCALE GENOMIC DNA]</scope>
</reference>
<evidence type="ECO:0000313" key="2">
    <source>
        <dbReference type="EMBL" id="CRK87877.1"/>
    </source>
</evidence>
<gene>
    <name evidence="2" type="ORF">CLUMA_CG001664</name>
</gene>
<keyword evidence="3" id="KW-1185">Reference proteome</keyword>